<evidence type="ECO:0000256" key="1">
    <source>
        <dbReference type="SAM" id="Phobius"/>
    </source>
</evidence>
<gene>
    <name evidence="2" type="ORF">Pcinc_043671</name>
</gene>
<evidence type="ECO:0000313" key="3">
    <source>
        <dbReference type="Proteomes" id="UP001286313"/>
    </source>
</evidence>
<dbReference type="Proteomes" id="UP001286313">
    <property type="component" value="Unassembled WGS sequence"/>
</dbReference>
<keyword evidence="1" id="KW-1133">Transmembrane helix</keyword>
<name>A0AAE1BG76_PETCI</name>
<accession>A0AAE1BG76</accession>
<keyword evidence="1" id="KW-0812">Transmembrane</keyword>
<proteinExistence type="predicted"/>
<evidence type="ECO:0000313" key="2">
    <source>
        <dbReference type="EMBL" id="KAK3849578.1"/>
    </source>
</evidence>
<sequence length="156" mass="17520">MFRCKDEESLAWRMKGAREAVLRKGKRGTAVERRARGSTLAGFVLRSVSDVLLLATDKSRDTSRRKWFCGWDRVGQTCTCNKGRGRGMIRVAGIKSGQREIMSSRFGMNSFSLATNPVEGALLPRKHHVRFSSNILCFLLGILLLITLLITLFMPN</sequence>
<protein>
    <submittedName>
        <fullName evidence="2">Uncharacterized protein</fullName>
    </submittedName>
</protein>
<organism evidence="2 3">
    <name type="scientific">Petrolisthes cinctipes</name>
    <name type="common">Flat porcelain crab</name>
    <dbReference type="NCBI Taxonomy" id="88211"/>
    <lineage>
        <taxon>Eukaryota</taxon>
        <taxon>Metazoa</taxon>
        <taxon>Ecdysozoa</taxon>
        <taxon>Arthropoda</taxon>
        <taxon>Crustacea</taxon>
        <taxon>Multicrustacea</taxon>
        <taxon>Malacostraca</taxon>
        <taxon>Eumalacostraca</taxon>
        <taxon>Eucarida</taxon>
        <taxon>Decapoda</taxon>
        <taxon>Pleocyemata</taxon>
        <taxon>Anomura</taxon>
        <taxon>Galatheoidea</taxon>
        <taxon>Porcellanidae</taxon>
        <taxon>Petrolisthes</taxon>
    </lineage>
</organism>
<comment type="caution">
    <text evidence="2">The sequence shown here is derived from an EMBL/GenBank/DDBJ whole genome shotgun (WGS) entry which is preliminary data.</text>
</comment>
<keyword evidence="3" id="KW-1185">Reference proteome</keyword>
<feature type="transmembrane region" description="Helical" evidence="1">
    <location>
        <begin position="135"/>
        <end position="154"/>
    </location>
</feature>
<keyword evidence="1" id="KW-0472">Membrane</keyword>
<dbReference type="AlphaFoldDB" id="A0AAE1BG76"/>
<reference evidence="2" key="1">
    <citation type="submission" date="2023-10" db="EMBL/GenBank/DDBJ databases">
        <title>Genome assemblies of two species of porcelain crab, Petrolisthes cinctipes and Petrolisthes manimaculis (Anomura: Porcellanidae).</title>
        <authorList>
            <person name="Angst P."/>
        </authorList>
    </citation>
    <scope>NUCLEOTIDE SEQUENCE</scope>
    <source>
        <strain evidence="2">PB745_01</strain>
        <tissue evidence="2">Gill</tissue>
    </source>
</reference>
<dbReference type="EMBL" id="JAWQEG010008820">
    <property type="protein sequence ID" value="KAK3849578.1"/>
    <property type="molecule type" value="Genomic_DNA"/>
</dbReference>